<name>A0A8H6JKM7_9PEZI</name>
<dbReference type="EMBL" id="WIGM01000721">
    <property type="protein sequence ID" value="KAF6814735.1"/>
    <property type="molecule type" value="Genomic_DNA"/>
</dbReference>
<evidence type="ECO:0000313" key="2">
    <source>
        <dbReference type="Proteomes" id="UP000639643"/>
    </source>
</evidence>
<evidence type="ECO:0008006" key="3">
    <source>
        <dbReference type="Google" id="ProtNLM"/>
    </source>
</evidence>
<organism evidence="1 2">
    <name type="scientific">Colletotrichum musicola</name>
    <dbReference type="NCBI Taxonomy" id="2175873"/>
    <lineage>
        <taxon>Eukaryota</taxon>
        <taxon>Fungi</taxon>
        <taxon>Dikarya</taxon>
        <taxon>Ascomycota</taxon>
        <taxon>Pezizomycotina</taxon>
        <taxon>Sordariomycetes</taxon>
        <taxon>Hypocreomycetidae</taxon>
        <taxon>Glomerellales</taxon>
        <taxon>Glomerellaceae</taxon>
        <taxon>Colletotrichum</taxon>
        <taxon>Colletotrichum orchidearum species complex</taxon>
    </lineage>
</organism>
<sequence length="26" mass="2477">MSGCGCATSGTCHCGSNCTCAGCPHK</sequence>
<dbReference type="AlphaFoldDB" id="A0A8H6JKM7"/>
<accession>A0A8H6JKM7</accession>
<dbReference type="Proteomes" id="UP000639643">
    <property type="component" value="Unassembled WGS sequence"/>
</dbReference>
<reference evidence="1" key="1">
    <citation type="journal article" date="2020" name="Phytopathology">
        <title>Genome Sequence Resources of Colletotrichum truncatum, C. plurivorum, C. musicola, and C. sojae: Four Species Pathogenic to Soybean (Glycine max).</title>
        <authorList>
            <person name="Rogerio F."/>
            <person name="Boufleur T.R."/>
            <person name="Ciampi-Guillardi M."/>
            <person name="Sukno S.A."/>
            <person name="Thon M.R."/>
            <person name="Massola Junior N.S."/>
            <person name="Baroncelli R."/>
        </authorList>
    </citation>
    <scope>NUCLEOTIDE SEQUENCE</scope>
    <source>
        <strain evidence="1">LFN0074</strain>
    </source>
</reference>
<protein>
    <recommendedName>
        <fullName evidence="3">Metallothionein</fullName>
    </recommendedName>
</protein>
<evidence type="ECO:0000313" key="1">
    <source>
        <dbReference type="EMBL" id="KAF6814735.1"/>
    </source>
</evidence>
<gene>
    <name evidence="1" type="ORF">CMUS01_12588</name>
</gene>
<proteinExistence type="predicted"/>
<comment type="caution">
    <text evidence="1">The sequence shown here is derived from an EMBL/GenBank/DDBJ whole genome shotgun (WGS) entry which is preliminary data.</text>
</comment>
<keyword evidence="2" id="KW-1185">Reference proteome</keyword>